<dbReference type="PROSITE" id="PS51007">
    <property type="entry name" value="CYTC"/>
    <property type="match status" value="1"/>
</dbReference>
<dbReference type="Proteomes" id="UP000505306">
    <property type="component" value="Chromosome"/>
</dbReference>
<dbReference type="Pfam" id="PF03150">
    <property type="entry name" value="CCP_MauG"/>
    <property type="match status" value="1"/>
</dbReference>
<dbReference type="GO" id="GO:0020037">
    <property type="term" value="F:heme binding"/>
    <property type="evidence" value="ECO:0007669"/>
    <property type="project" value="InterPro"/>
</dbReference>
<dbReference type="AlphaFoldDB" id="A0A6G6GJT4"/>
<reference evidence="8 9" key="1">
    <citation type="submission" date="2020-02" db="EMBL/GenBank/DDBJ databases">
        <title>Complete genome sequence of Flavobacteriaceae bacterium.</title>
        <authorList>
            <person name="Kim S.-J."/>
            <person name="Kim Y.-S."/>
            <person name="Kim K.-H."/>
        </authorList>
    </citation>
    <scope>NUCLEOTIDE SEQUENCE [LARGE SCALE GENOMIC DNA]</scope>
    <source>
        <strain evidence="8 9">RR4-40</strain>
    </source>
</reference>
<protein>
    <submittedName>
        <fullName evidence="8">Cytochrome-c peroxidase</fullName>
    </submittedName>
</protein>
<evidence type="ECO:0000256" key="2">
    <source>
        <dbReference type="ARBA" id="ARBA00022617"/>
    </source>
</evidence>
<comment type="subcellular location">
    <subcellularLocation>
        <location evidence="1">Cell envelope</location>
    </subcellularLocation>
</comment>
<feature type="domain" description="Cytochrome c" evidence="7">
    <location>
        <begin position="276"/>
        <end position="419"/>
    </location>
</feature>
<proteinExistence type="predicted"/>
<keyword evidence="4" id="KW-0560">Oxidoreductase</keyword>
<keyword evidence="8" id="KW-0575">Peroxidase</keyword>
<evidence type="ECO:0000313" key="9">
    <source>
        <dbReference type="Proteomes" id="UP000505306"/>
    </source>
</evidence>
<evidence type="ECO:0000256" key="3">
    <source>
        <dbReference type="ARBA" id="ARBA00022723"/>
    </source>
</evidence>
<evidence type="ECO:0000313" key="8">
    <source>
        <dbReference type="EMBL" id="QIE58812.1"/>
    </source>
</evidence>
<keyword evidence="9" id="KW-1185">Reference proteome</keyword>
<keyword evidence="2 6" id="KW-0349">Heme</keyword>
<keyword evidence="3 6" id="KW-0479">Metal-binding</keyword>
<dbReference type="GO" id="GO:0009055">
    <property type="term" value="F:electron transfer activity"/>
    <property type="evidence" value="ECO:0007669"/>
    <property type="project" value="InterPro"/>
</dbReference>
<keyword evidence="5 6" id="KW-0408">Iron</keyword>
<dbReference type="RefSeq" id="WP_164678841.1">
    <property type="nucleotide sequence ID" value="NZ_CP049057.1"/>
</dbReference>
<sequence length="452" mass="49603">MKSYYYIFIFCCGFLVSCQQDEYTPAPTQLDNELALLLKERSEGEGNTFFMLPDSGDYSSIPQDPLNPITAEKVRLGRLLVHETATGGNPKIANNKYTYACASCHPAASGFSAGIRQGIGEGGIGFGFKGEGRVAMDENSMPRDSIDVQPIKPPTLINVAYQTVALWNGALGGTGINAPYVQQNAAAVPENLLGYQGVETQGMAGQVMHRLKIDEEFAEEFGYKTYFDSAFPSVPVEERYSLLNGALAIAAFNRTVLANQAPWQDWLRGDTEALTADQKKGALLFFDKAQCYQCHTGPALKSEGFYAWGLFDFNPEETIIFDPSLRSFNIETQLGRGEFTGREQDNFKFKVPTLYNLKMNKFYGHGGSVTSVREVVAYKNAGIKQNAEIPDTQLAPQFGTTNLTTEEIDLLVDFLENGLYDATIARYAPAAVLSGNCIPNNDPQSRIDLGCD</sequence>
<dbReference type="PANTHER" id="PTHR30600">
    <property type="entry name" value="CYTOCHROME C PEROXIDASE-RELATED"/>
    <property type="match status" value="1"/>
</dbReference>
<dbReference type="InterPro" id="IPR009056">
    <property type="entry name" value="Cyt_c-like_dom"/>
</dbReference>
<dbReference type="EMBL" id="CP049057">
    <property type="protein sequence ID" value="QIE58812.1"/>
    <property type="molecule type" value="Genomic_DNA"/>
</dbReference>
<dbReference type="InterPro" id="IPR004852">
    <property type="entry name" value="Di-haem_cyt_c_peroxidsae"/>
</dbReference>
<dbReference type="InterPro" id="IPR051395">
    <property type="entry name" value="Cytochrome_c_Peroxidase/MauG"/>
</dbReference>
<evidence type="ECO:0000256" key="5">
    <source>
        <dbReference type="ARBA" id="ARBA00023004"/>
    </source>
</evidence>
<dbReference type="InterPro" id="IPR036909">
    <property type="entry name" value="Cyt_c-like_dom_sf"/>
</dbReference>
<gene>
    <name evidence="8" type="ORF">G5B37_04315</name>
</gene>
<organism evidence="8 9">
    <name type="scientific">Rasiella rasia</name>
    <dbReference type="NCBI Taxonomy" id="2744027"/>
    <lineage>
        <taxon>Bacteria</taxon>
        <taxon>Pseudomonadati</taxon>
        <taxon>Bacteroidota</taxon>
        <taxon>Flavobacteriia</taxon>
        <taxon>Flavobacteriales</taxon>
        <taxon>Flavobacteriaceae</taxon>
        <taxon>Rasiella</taxon>
    </lineage>
</organism>
<evidence type="ECO:0000256" key="4">
    <source>
        <dbReference type="ARBA" id="ARBA00023002"/>
    </source>
</evidence>
<dbReference type="KEGG" id="mgel:G5B37_04315"/>
<name>A0A6G6GJT4_9FLAO</name>
<accession>A0A6G6GJT4</accession>
<dbReference type="PROSITE" id="PS51257">
    <property type="entry name" value="PROKAR_LIPOPROTEIN"/>
    <property type="match status" value="1"/>
</dbReference>
<dbReference type="GO" id="GO:0046872">
    <property type="term" value="F:metal ion binding"/>
    <property type="evidence" value="ECO:0007669"/>
    <property type="project" value="UniProtKB-KW"/>
</dbReference>
<dbReference type="Gene3D" id="1.10.760.10">
    <property type="entry name" value="Cytochrome c-like domain"/>
    <property type="match status" value="2"/>
</dbReference>
<dbReference type="GO" id="GO:0030313">
    <property type="term" value="C:cell envelope"/>
    <property type="evidence" value="ECO:0007669"/>
    <property type="project" value="UniProtKB-SubCell"/>
</dbReference>
<evidence type="ECO:0000256" key="6">
    <source>
        <dbReference type="PROSITE-ProRule" id="PRU00433"/>
    </source>
</evidence>
<dbReference type="SUPFAM" id="SSF46626">
    <property type="entry name" value="Cytochrome c"/>
    <property type="match status" value="2"/>
</dbReference>
<evidence type="ECO:0000259" key="7">
    <source>
        <dbReference type="PROSITE" id="PS51007"/>
    </source>
</evidence>
<dbReference type="GO" id="GO:0004130">
    <property type="term" value="F:cytochrome-c peroxidase activity"/>
    <property type="evidence" value="ECO:0007669"/>
    <property type="project" value="TreeGrafter"/>
</dbReference>
<evidence type="ECO:0000256" key="1">
    <source>
        <dbReference type="ARBA" id="ARBA00004196"/>
    </source>
</evidence>